<dbReference type="PROSITE" id="PS51349">
    <property type="entry name" value="FMN_HYDROXY_ACID_DH_2"/>
    <property type="match status" value="1"/>
</dbReference>
<proteinExistence type="inferred from homology"/>
<feature type="binding site" evidence="7">
    <location>
        <position position="168"/>
    </location>
    <ligand>
        <name>glyoxylate</name>
        <dbReference type="ChEBI" id="CHEBI:36655"/>
    </ligand>
</feature>
<dbReference type="EMBL" id="CP033219">
    <property type="protein sequence ID" value="AZV78927.1"/>
    <property type="molecule type" value="Genomic_DNA"/>
</dbReference>
<dbReference type="GO" id="GO:0004459">
    <property type="term" value="F:L-lactate dehydrogenase (NAD+) activity"/>
    <property type="evidence" value="ECO:0007669"/>
    <property type="project" value="TreeGrafter"/>
</dbReference>
<dbReference type="PANTHER" id="PTHR10578">
    <property type="entry name" value="S -2-HYDROXY-ACID OXIDASE-RELATED"/>
    <property type="match status" value="1"/>
</dbReference>
<evidence type="ECO:0000313" key="9">
    <source>
        <dbReference type="EMBL" id="AZV78927.1"/>
    </source>
</evidence>
<feature type="binding site" evidence="7">
    <location>
        <begin position="81"/>
        <end position="83"/>
    </location>
    <ligand>
        <name>FMN</name>
        <dbReference type="ChEBI" id="CHEBI:58210"/>
    </ligand>
</feature>
<feature type="binding site" evidence="7">
    <location>
        <begin position="301"/>
        <end position="305"/>
    </location>
    <ligand>
        <name>FMN</name>
        <dbReference type="ChEBI" id="CHEBI:58210"/>
    </ligand>
</feature>
<sequence length="382" mass="42132">MLFDTGIHCYTDARRLARKRLPWMVFDYIDGAAGQEHGAALSNRALQDIRLTPRVLRDVRNRDLSVTLFDKLMTRPFGISPMGMCNLAAPGADLQLAKIAREHRVPHGVSTVASTDMETLHKASGGTAWFQLYFSGDGSGTFKLVERAKAAGYSTLVLTLDVPEVGRRPRELRHGFKMPFRIGPRQFVDFALHPRWSLTSLAKGSPKMANFDGKTYKFDRTESRAAADWSYFDKLRAVWPGKLVVKGVLHPDDALRLVDAGADAIQVSSHGCRQLDSAPPAILALRDIRTIVGPDYPLFYDTGIRSGEDIVKAYFMGADFVFIGRILLFAIAAGGIEGLRVLWDILSQEVSLAMAQLGVTTIGELKNIKELRATTSFTDTGS</sequence>
<evidence type="ECO:0000256" key="3">
    <source>
        <dbReference type="ARBA" id="ARBA00022643"/>
    </source>
</evidence>
<evidence type="ECO:0000256" key="1">
    <source>
        <dbReference type="ARBA" id="ARBA00001917"/>
    </source>
</evidence>
<dbReference type="InterPro" id="IPR000262">
    <property type="entry name" value="FMN-dep_DH"/>
</dbReference>
<evidence type="ECO:0000256" key="2">
    <source>
        <dbReference type="ARBA" id="ARBA00022630"/>
    </source>
</evidence>
<dbReference type="Pfam" id="PF01070">
    <property type="entry name" value="FMN_dh"/>
    <property type="match status" value="1"/>
</dbReference>
<dbReference type="PIRSF" id="PIRSF000138">
    <property type="entry name" value="Al-hdrx_acd_dh"/>
    <property type="match status" value="1"/>
</dbReference>
<feature type="binding site" evidence="7">
    <location>
        <position position="246"/>
    </location>
    <ligand>
        <name>FMN</name>
        <dbReference type="ChEBI" id="CHEBI:58210"/>
    </ligand>
</feature>
<dbReference type="GO" id="GO:0005886">
    <property type="term" value="C:plasma membrane"/>
    <property type="evidence" value="ECO:0007669"/>
    <property type="project" value="TreeGrafter"/>
</dbReference>
<evidence type="ECO:0000256" key="4">
    <source>
        <dbReference type="ARBA" id="ARBA00023002"/>
    </source>
</evidence>
<dbReference type="Gene3D" id="3.20.20.70">
    <property type="entry name" value="Aldolase class I"/>
    <property type="match status" value="1"/>
</dbReference>
<organism evidence="9 10">
    <name type="scientific">Parasedimentitalea marina</name>
    <dbReference type="NCBI Taxonomy" id="2483033"/>
    <lineage>
        <taxon>Bacteria</taxon>
        <taxon>Pseudomonadati</taxon>
        <taxon>Pseudomonadota</taxon>
        <taxon>Alphaproteobacteria</taxon>
        <taxon>Rhodobacterales</taxon>
        <taxon>Paracoccaceae</taxon>
        <taxon>Parasedimentitalea</taxon>
    </lineage>
</organism>
<dbReference type="InterPro" id="IPR013785">
    <property type="entry name" value="Aldolase_TIM"/>
</dbReference>
<evidence type="ECO:0000259" key="8">
    <source>
        <dbReference type="PROSITE" id="PS51349"/>
    </source>
</evidence>
<feature type="binding site" evidence="7">
    <location>
        <position position="133"/>
    </location>
    <ligand>
        <name>glyoxylate</name>
        <dbReference type="ChEBI" id="CHEBI:36655"/>
    </ligand>
</feature>
<keyword evidence="10" id="KW-1185">Reference proteome</keyword>
<feature type="binding site" evidence="7">
    <location>
        <begin position="324"/>
        <end position="325"/>
    </location>
    <ligand>
        <name>FMN</name>
        <dbReference type="ChEBI" id="CHEBI:58210"/>
    </ligand>
</feature>
<feature type="binding site" evidence="7">
    <location>
        <position position="268"/>
    </location>
    <ligand>
        <name>FMN</name>
        <dbReference type="ChEBI" id="CHEBI:58210"/>
    </ligand>
</feature>
<dbReference type="GO" id="GO:0010181">
    <property type="term" value="F:FMN binding"/>
    <property type="evidence" value="ECO:0007669"/>
    <property type="project" value="InterPro"/>
</dbReference>
<dbReference type="OrthoDB" id="9770452at2"/>
<feature type="binding site" evidence="7">
    <location>
        <position position="270"/>
    </location>
    <ligand>
        <name>glyoxylate</name>
        <dbReference type="ChEBI" id="CHEBI:36655"/>
    </ligand>
</feature>
<dbReference type="Proteomes" id="UP000283063">
    <property type="component" value="Chromosome"/>
</dbReference>
<dbReference type="SUPFAM" id="SSF51395">
    <property type="entry name" value="FMN-linked oxidoreductases"/>
    <property type="match status" value="1"/>
</dbReference>
<feature type="binding site" evidence="7">
    <location>
        <position position="28"/>
    </location>
    <ligand>
        <name>glyoxylate</name>
        <dbReference type="ChEBI" id="CHEBI:36655"/>
    </ligand>
</feature>
<protein>
    <submittedName>
        <fullName evidence="9">Alpha-hydroxy-acid oxidizing protein</fullName>
    </submittedName>
</protein>
<comment type="similarity">
    <text evidence="5">Belongs to the FMN-dependent alpha-hydroxy acid dehydrogenase family.</text>
</comment>
<dbReference type="InterPro" id="IPR012133">
    <property type="entry name" value="Alpha-hydoxy_acid_DH_FMN"/>
</dbReference>
<keyword evidence="3 7" id="KW-0288">FMN</keyword>
<dbReference type="InterPro" id="IPR037396">
    <property type="entry name" value="FMN_HAD"/>
</dbReference>
<dbReference type="CDD" id="cd02809">
    <property type="entry name" value="alpha_hydroxyacid_oxid_FMN"/>
    <property type="match status" value="1"/>
</dbReference>
<comment type="cofactor">
    <cofactor evidence="1">
        <name>FMN</name>
        <dbReference type="ChEBI" id="CHEBI:58210"/>
    </cofactor>
</comment>
<dbReference type="GO" id="GO:0009060">
    <property type="term" value="P:aerobic respiration"/>
    <property type="evidence" value="ECO:0007669"/>
    <property type="project" value="TreeGrafter"/>
</dbReference>
<dbReference type="AlphaFoldDB" id="A0A3T0N4J7"/>
<feature type="active site" description="Proton acceptor" evidence="6">
    <location>
        <position position="270"/>
    </location>
</feature>
<reference evidence="9 10" key="1">
    <citation type="submission" date="2018-10" db="EMBL/GenBank/DDBJ databases">
        <title>Parasedimentitalea marina sp. nov., a psychrophilic bacterium isolated from deep seawater of the New Britain Trench.</title>
        <authorList>
            <person name="Cao J."/>
        </authorList>
    </citation>
    <scope>NUCLEOTIDE SEQUENCE [LARGE SCALE GENOMIC DNA]</scope>
    <source>
        <strain evidence="9 10">W43</strain>
    </source>
</reference>
<evidence type="ECO:0000256" key="5">
    <source>
        <dbReference type="ARBA" id="ARBA00024042"/>
    </source>
</evidence>
<accession>A0A3T0N4J7</accession>
<feature type="binding site" evidence="7">
    <location>
        <position position="131"/>
    </location>
    <ligand>
        <name>FMN</name>
        <dbReference type="ChEBI" id="CHEBI:58210"/>
    </ligand>
</feature>
<dbReference type="PANTHER" id="PTHR10578:SF107">
    <property type="entry name" value="2-HYDROXYACID OXIDASE 1"/>
    <property type="match status" value="1"/>
</dbReference>
<dbReference type="KEGG" id="sedi:EBB79_14305"/>
<feature type="binding site" evidence="7">
    <location>
        <position position="273"/>
    </location>
    <ligand>
        <name>glyoxylate</name>
        <dbReference type="ChEBI" id="CHEBI:36655"/>
    </ligand>
</feature>
<evidence type="ECO:0000256" key="7">
    <source>
        <dbReference type="PIRSR" id="PIRSR000138-2"/>
    </source>
</evidence>
<feature type="domain" description="FMN hydroxy acid dehydrogenase" evidence="8">
    <location>
        <begin position="2"/>
        <end position="375"/>
    </location>
</feature>
<name>A0A3T0N4J7_9RHOB</name>
<evidence type="ECO:0000313" key="10">
    <source>
        <dbReference type="Proteomes" id="UP000283063"/>
    </source>
</evidence>
<keyword evidence="2 7" id="KW-0285">Flavoprotein</keyword>
<evidence type="ECO:0000256" key="6">
    <source>
        <dbReference type="PIRSR" id="PIRSR000138-1"/>
    </source>
</evidence>
<keyword evidence="4" id="KW-0560">Oxidoreductase</keyword>
<feature type="binding site" evidence="7">
    <location>
        <position position="110"/>
    </location>
    <ligand>
        <name>FMN</name>
        <dbReference type="ChEBI" id="CHEBI:58210"/>
    </ligand>
</feature>
<feature type="binding site" evidence="7">
    <location>
        <position position="159"/>
    </location>
    <ligand>
        <name>FMN</name>
        <dbReference type="ChEBI" id="CHEBI:58210"/>
    </ligand>
</feature>
<gene>
    <name evidence="9" type="ORF">EBB79_14305</name>
</gene>
<dbReference type="RefSeq" id="WP_127749478.1">
    <property type="nucleotide sequence ID" value="NZ_CP033219.1"/>
</dbReference>